<accession>A0ABX3X1K5</accession>
<protein>
    <submittedName>
        <fullName evidence="1">Uncharacterized protein</fullName>
    </submittedName>
</protein>
<dbReference type="Proteomes" id="UP000193884">
    <property type="component" value="Unassembled WGS sequence"/>
</dbReference>
<organism evidence="1 2">
    <name type="scientific">Bradyrhizobium canariense</name>
    <dbReference type="NCBI Taxonomy" id="255045"/>
    <lineage>
        <taxon>Bacteria</taxon>
        <taxon>Pseudomonadati</taxon>
        <taxon>Pseudomonadota</taxon>
        <taxon>Alphaproteobacteria</taxon>
        <taxon>Hyphomicrobiales</taxon>
        <taxon>Nitrobacteraceae</taxon>
        <taxon>Bradyrhizobium</taxon>
    </lineage>
</organism>
<proteinExistence type="predicted"/>
<comment type="caution">
    <text evidence="1">The sequence shown here is derived from an EMBL/GenBank/DDBJ whole genome shotgun (WGS) entry which is preliminary data.</text>
</comment>
<name>A0ABX3X1K5_9BRAD</name>
<keyword evidence="2" id="KW-1185">Reference proteome</keyword>
<reference evidence="1 2" key="1">
    <citation type="submission" date="2017-03" db="EMBL/GenBank/DDBJ databases">
        <title>Whole genome sequences of fourteen strains of Bradyrhizobium canariense and one strain of Bradyrhizobium japonicum isolated from Lupinus (Papilionoideae: Genisteae) species in Algeria.</title>
        <authorList>
            <person name="Crovadore J."/>
            <person name="Chekireb D."/>
            <person name="Brachmann A."/>
            <person name="Chablais R."/>
            <person name="Cochard B."/>
            <person name="Lefort F."/>
        </authorList>
    </citation>
    <scope>NUCLEOTIDE SEQUENCE [LARGE SCALE GENOMIC DNA]</scope>
    <source>
        <strain evidence="1 2">UBMAN05</strain>
    </source>
</reference>
<gene>
    <name evidence="1" type="ORF">BST63_19660</name>
</gene>
<evidence type="ECO:0000313" key="2">
    <source>
        <dbReference type="Proteomes" id="UP000193884"/>
    </source>
</evidence>
<dbReference type="EMBL" id="NAFK01000164">
    <property type="protein sequence ID" value="OSJ27482.1"/>
    <property type="molecule type" value="Genomic_DNA"/>
</dbReference>
<evidence type="ECO:0000313" key="1">
    <source>
        <dbReference type="EMBL" id="OSJ27482.1"/>
    </source>
</evidence>
<sequence>MRIINVRPGWDAKHVAKIDIELAPGVRAVDISVTRKPDGSMRVFGAGVRFDRAVADDIARAAIAAGGRGHGRQ</sequence>